<gene>
    <name evidence="1" type="ORF">PFLmoz3_02796</name>
</gene>
<dbReference type="EMBL" id="LCYA01000077">
    <property type="protein sequence ID" value="KWV87513.1"/>
    <property type="molecule type" value="Genomic_DNA"/>
</dbReference>
<sequence>MAQPIEVSAQQAIFIAALGNPVRIDIRAVETEQRQVMSNISGCSTKKLQRDRIRGGDKRPGADMRHRVADEAIQVQHLCRAIGLVEPDDRLGQLRLRYRPHGHRQGCRRDRDTRTGYHVLVFHRGGVVTNIRCNRRPGNIERHLLQGFIPRFGRDIWRTAIVGTVHGDFDRVAVAHPHIAHHQLGTLLHPERLQFGGVGAGRLGFAQGRRRQLAHATADQHLGDLRIPRHRLITTCQRVEHRHRLIQVVLHVVFFDVVGGGGAIHGHLHWHFGAGAPAKPVHADPVAAQCFAKRCKHGGVGTYIIRIQLAADRLVDNRLGHRTLDLTHHDLQPQGLLRAAAGPGVGVKHVSQVAVETPQFVGVYRKQQIPTGRGRNIVDLAADAMFDGVIGAADPEDDFDITVLRPAPLKGEAYGRVDIRLDMATLVLVYRRCRPPDDLPNDVQIELFGRLLHRAILIQGMHTRAAFGNRAHQRVGNLKGIKACSTEFFGVRIRDRIAFTVQTGPDQRHVGIRASLLGEDPKGHFHIPTAQFREVDFRTGVWKLQPRRFGAHLIEVHINQRHRRPACPLLRQIAARVPHLVSHARKPVIARGADSGVVDGQGDVTAHFAGLDPVLNHLRAPGQSDQVISAHV</sequence>
<organism evidence="1 2">
    <name type="scientific">Pseudomonas fluorescens</name>
    <dbReference type="NCBI Taxonomy" id="294"/>
    <lineage>
        <taxon>Bacteria</taxon>
        <taxon>Pseudomonadati</taxon>
        <taxon>Pseudomonadota</taxon>
        <taxon>Gammaproteobacteria</taxon>
        <taxon>Pseudomonadales</taxon>
        <taxon>Pseudomonadaceae</taxon>
        <taxon>Pseudomonas</taxon>
    </lineage>
</organism>
<name>A0A109LH81_PSEFL</name>
<dbReference type="Proteomes" id="UP000061348">
    <property type="component" value="Unassembled WGS sequence"/>
</dbReference>
<evidence type="ECO:0000313" key="1">
    <source>
        <dbReference type="EMBL" id="KWV87513.1"/>
    </source>
</evidence>
<evidence type="ECO:0000313" key="2">
    <source>
        <dbReference type="Proteomes" id="UP000061348"/>
    </source>
</evidence>
<dbReference type="PATRIC" id="fig|294.194.peg.3109"/>
<comment type="caution">
    <text evidence="1">The sequence shown here is derived from an EMBL/GenBank/DDBJ whole genome shotgun (WGS) entry which is preliminary data.</text>
</comment>
<accession>A0A109LH81</accession>
<proteinExistence type="predicted"/>
<reference evidence="1 2" key="1">
    <citation type="submission" date="2015-05" db="EMBL/GenBank/DDBJ databases">
        <title>A genomic and transcriptomic approach to investigate the blue pigment phenotype in Pseudomonas fluorescens.</title>
        <authorList>
            <person name="Andreani N.A."/>
            <person name="Cardazzo B."/>
        </authorList>
    </citation>
    <scope>NUCLEOTIDE SEQUENCE [LARGE SCALE GENOMIC DNA]</scope>
    <source>
        <strain evidence="1 2">Ps_22</strain>
    </source>
</reference>
<dbReference type="AlphaFoldDB" id="A0A109LH81"/>
<protein>
    <submittedName>
        <fullName evidence="1">Uncharacterized protein</fullName>
    </submittedName>
</protein>